<reference evidence="2" key="1">
    <citation type="journal article" date="2020" name="BMC Genomics">
        <title>Correction to: Identification and distribution of gene clusters required for synthesis of sphingolipid metabolism inhibitors in diverse species of the filamentous fungus Fusarium.</title>
        <authorList>
            <person name="Kim H.S."/>
            <person name="Lohmar J.M."/>
            <person name="Busman M."/>
            <person name="Brown D.W."/>
            <person name="Naumann T.A."/>
            <person name="Divon H.H."/>
            <person name="Lysoe E."/>
            <person name="Uhlig S."/>
            <person name="Proctor R.H."/>
        </authorList>
    </citation>
    <scope>NUCLEOTIDE SEQUENCE</scope>
    <source>
        <strain evidence="2">NRRL 45417</strain>
    </source>
</reference>
<dbReference type="InterPro" id="IPR021346">
    <property type="entry name" value="Tma16"/>
</dbReference>
<comment type="caution">
    <text evidence="2">The sequence shown here is derived from an EMBL/GenBank/DDBJ whole genome shotgun (WGS) entry which is preliminary data.</text>
</comment>
<dbReference type="InterPro" id="IPR038356">
    <property type="entry name" value="Tma16_sf"/>
</dbReference>
<evidence type="ECO:0008006" key="4">
    <source>
        <dbReference type="Google" id="ProtNLM"/>
    </source>
</evidence>
<dbReference type="Pfam" id="PF11176">
    <property type="entry name" value="Tma16"/>
    <property type="match status" value="2"/>
</dbReference>
<gene>
    <name evidence="2" type="ORF">FGADI_11894</name>
</gene>
<dbReference type="PANTHER" id="PTHR13349:SF2">
    <property type="entry name" value="TRANSLATION MACHINERY-ASSOCIATED PROTEIN 16"/>
    <property type="match status" value="1"/>
</dbReference>
<accession>A0A8H4STF0</accession>
<evidence type="ECO:0000313" key="3">
    <source>
        <dbReference type="Proteomes" id="UP000604273"/>
    </source>
</evidence>
<dbReference type="Proteomes" id="UP000604273">
    <property type="component" value="Unassembled WGS sequence"/>
</dbReference>
<name>A0A8H4STF0_9HYPO</name>
<dbReference type="Gene3D" id="1.20.1440.170">
    <property type="entry name" value="Translation machinery-associated protein 16-like"/>
    <property type="match status" value="1"/>
</dbReference>
<dbReference type="AlphaFoldDB" id="A0A8H4STF0"/>
<organism evidence="2 3">
    <name type="scientific">Fusarium gaditjirri</name>
    <dbReference type="NCBI Taxonomy" id="282569"/>
    <lineage>
        <taxon>Eukaryota</taxon>
        <taxon>Fungi</taxon>
        <taxon>Dikarya</taxon>
        <taxon>Ascomycota</taxon>
        <taxon>Pezizomycotina</taxon>
        <taxon>Sordariomycetes</taxon>
        <taxon>Hypocreomycetidae</taxon>
        <taxon>Hypocreales</taxon>
        <taxon>Nectriaceae</taxon>
        <taxon>Fusarium</taxon>
        <taxon>Fusarium nisikadoi species complex</taxon>
    </lineage>
</organism>
<dbReference type="EMBL" id="JABFAI010000365">
    <property type="protein sequence ID" value="KAF4945531.1"/>
    <property type="molecule type" value="Genomic_DNA"/>
</dbReference>
<keyword evidence="3" id="KW-1185">Reference proteome</keyword>
<comment type="similarity">
    <text evidence="1">Belongs to the TMA16 family.</text>
</comment>
<dbReference type="OrthoDB" id="270284at2759"/>
<proteinExistence type="inferred from homology"/>
<evidence type="ECO:0000256" key="1">
    <source>
        <dbReference type="ARBA" id="ARBA00034127"/>
    </source>
</evidence>
<protein>
    <recommendedName>
        <fullName evidence="4">Translation machinery-associated protein 16</fullName>
    </recommendedName>
</protein>
<dbReference type="PANTHER" id="PTHR13349">
    <property type="entry name" value="TRANSLATION MACHINERY-ASSOCIATED PROTEIN 16"/>
    <property type="match status" value="1"/>
</dbReference>
<reference evidence="2" key="2">
    <citation type="submission" date="2020-05" db="EMBL/GenBank/DDBJ databases">
        <authorList>
            <person name="Kim H.-S."/>
            <person name="Proctor R.H."/>
            <person name="Brown D.W."/>
        </authorList>
    </citation>
    <scope>NUCLEOTIDE SEQUENCE</scope>
    <source>
        <strain evidence="2">NRRL 45417</strain>
    </source>
</reference>
<dbReference type="GO" id="GO:0005634">
    <property type="term" value="C:nucleus"/>
    <property type="evidence" value="ECO:0007669"/>
    <property type="project" value="TreeGrafter"/>
</dbReference>
<sequence>MPTTLHKTRKQISKKRNGVVNALHEKSRDSMRLHKAGVRDQRIEKLAAARSKKEQPLVDRVAFFQQVLRLKDRDNKGAPEINEVQRMIHSFVHQYDEEYNETKKARRPGRPASVKEDLLKAKISILEEEYKSGFGTFCGPTRKIEGVNIVTVMPDLLDNVNVNALHLWEGSWSYLTQLKWVKVNSEGQVRPTSFPSGGTN</sequence>
<evidence type="ECO:0000313" key="2">
    <source>
        <dbReference type="EMBL" id="KAF4945531.1"/>
    </source>
</evidence>